<keyword evidence="1" id="KW-0175">Coiled coil</keyword>
<keyword evidence="3" id="KW-1133">Transmembrane helix</keyword>
<evidence type="ECO:0000256" key="3">
    <source>
        <dbReference type="SAM" id="Phobius"/>
    </source>
</evidence>
<evidence type="ECO:0000256" key="2">
    <source>
        <dbReference type="SAM" id="MobiDB-lite"/>
    </source>
</evidence>
<comment type="caution">
    <text evidence="4">The sequence shown here is derived from an EMBL/GenBank/DDBJ whole genome shotgun (WGS) entry which is preliminary data.</text>
</comment>
<feature type="coiled-coil region" evidence="1">
    <location>
        <begin position="56"/>
        <end position="83"/>
    </location>
</feature>
<feature type="region of interest" description="Disordered" evidence="2">
    <location>
        <begin position="1688"/>
        <end position="1708"/>
    </location>
</feature>
<feature type="transmembrane region" description="Helical" evidence="3">
    <location>
        <begin position="510"/>
        <end position="534"/>
    </location>
</feature>
<dbReference type="Proteomes" id="UP001081709">
    <property type="component" value="Unassembled WGS sequence"/>
</dbReference>
<feature type="coiled-coil region" evidence="1">
    <location>
        <begin position="169"/>
        <end position="196"/>
    </location>
</feature>
<keyword evidence="3" id="KW-0472">Membrane</keyword>
<sequence>MPAVGYAVLPITPSLRGLQAEIRSKLQGPVQEASRKAASALEKNMKQGAEAGAAAVEAARRREARAADQVVKAEKTVEDAKKATEAAVKAVEVAEKNLASTRASGEAKVLRAEQKLADLKASGKASVDDIRAAELDLQAVRDKTAGQAIAAEAKVEKARDTAKAKADAAASSEEKLQKARIQAEDATTNLGTATRRYEESAGAAVGNTSRWAAAMDKAKESAATMGASIAKAAEKYKIHAAVAGGAILALGKSSVDYASEAEQSYGAVESVFSAHAAGIVAQSKQAAEAVGLSGREYRELAAQTGAMMSNMGLPMDEVADKTQNLIGVASDLSATFGGSTKDALEAVNALLRGEADPIEKYGVSIKKSDINARLAAEGLDKLEGSAAKTAETQMLLKMLTEQTSAAQGQFGRETDTAAHKQQVMKAKIDDAREAIGTGLLPIMATFSDVAAKLAQVVGEHPKIFTALAGAFTLMAGAVVTLGTVAPIFTAISVAAGAAGMSMSAYAAAQIAAIAPIAAVVAAIAAVTAGLVWFFTQTETGQKIWATFTDGIVKGARWISSEFSSTWDILYNTVFVPWRLYMGVLLEAASVAWEGIKGGFQVLGDTLQFIWENIKTVVFVAWETALDVVAAAVMVFNDVLHGNFDQIAVHLAEAWLSIKARFFDAMQERLEAAKQWWTGIQVHIVASMQRAQDRIGEFPQKIRGMFSDARRWLVQAGVDITAGLMDGLQRGWRNVVDWARNRFSAGGLMGHAAGGMVPGYADGGHMGYRLPTSGPGTGRVDGFLAYDRAGMPAARLDAGEWVINRRSSAKYDRELAAMNAGTFPKLPGYADGGKHGATVTADMLEQFVKGGLGASKPLEGAPYVWGGVNWGDCSGAMSAIARFAAGLPPFAARFATPTMRGALTAMGFIMGHGGPGTLRMGWFNGGPYGGHTAGTLPNGVNVEMGGVRGNGQYGGGAAGADHPQFTDHAYLPIPSKGELGADILGAALGGDGGYRESASRQLAPVSQNVSFGSAQELYEAALLHLRGRTGLYDQGGFLPHGGLALNLSGRPEPVLTNSQWAAFENVARALPGVVEEMRRNNQRRDEAVGPLGEIARASSAIAAFGTQLGGSFLSNVKIVADAEKGLAETREAVLQDADAIASREKALAEAREELAKVSAESGELSVAATRKIADAEEALAKARADTGKNRAEKIAAAEKRLARAREDADRQLEKSTDKNAEAQRKALDKVAKAQDELGKVLDRNEDAAIRLEAAERAVAAARFTAVGELVQQGIGFLQKGADALARFGAEMQRMTDIAAQTRQEVSKLQQQQVSLRIAEIQSRHEAKVAELNIARVRAQGAVDVARAEAALAKARDGAMVLGETGVNALARSMERFRETGVWAIDMVQAKRTASLQEIAAAEAAVDKARAQAALNNLEAESASQQARLKVLESTLMQAQAAELLRLQTAKLTDQTAQLYGLSQREASGFAKGGQGLGGLLGGLGKIVGALALGAASAATMNPLGIAGAIGMGVSGIAQAVQGGRQLHENRDEFREGWRKLDPGKKLELGLGIAASGVTAIGGGAMALQTQDPRWAQAGFQAAGDISSATFDGFAAEAKRKFDAQTEAMEARIAEAKARFELERLDLEVKKATIDADAAARVDRLRAEIDLAGIREELAKASSKAELKALQEAEQVAATRRDELLAEERKQTALLSAPSPERSARRREPRQVTFQVIGDAVSVDQANRMLAVLNEQYEDLDARVQQIDEDRKPTAFDAVSARRG</sequence>
<name>A0ABT3WUA8_9CORY</name>
<protein>
    <recommendedName>
        <fullName evidence="6">Phage tail tape measure protein</fullName>
    </recommendedName>
</protein>
<feature type="coiled-coil region" evidence="1">
    <location>
        <begin position="1721"/>
        <end position="1748"/>
    </location>
</feature>
<evidence type="ECO:0008006" key="6">
    <source>
        <dbReference type="Google" id="ProtNLM"/>
    </source>
</evidence>
<feature type="coiled-coil region" evidence="1">
    <location>
        <begin position="1390"/>
        <end position="1433"/>
    </location>
</feature>
<evidence type="ECO:0000313" key="4">
    <source>
        <dbReference type="EMBL" id="MCX7445817.1"/>
    </source>
</evidence>
<evidence type="ECO:0000256" key="1">
    <source>
        <dbReference type="SAM" id="Coils"/>
    </source>
</evidence>
<reference evidence="4" key="1">
    <citation type="submission" date="2022-11" db="EMBL/GenBank/DDBJ databases">
        <title>Corynebacterium sp. isolated from Penguins.</title>
        <authorList>
            <person name="Sedlar K."/>
            <person name="Svec P."/>
        </authorList>
    </citation>
    <scope>NUCLEOTIDE SEQUENCE</scope>
    <source>
        <strain evidence="4">P7003</strain>
    </source>
</reference>
<organism evidence="4 5">
    <name type="scientific">Corynebacterium pygosceleis</name>
    <dbReference type="NCBI Taxonomy" id="2800406"/>
    <lineage>
        <taxon>Bacteria</taxon>
        <taxon>Bacillati</taxon>
        <taxon>Actinomycetota</taxon>
        <taxon>Actinomycetes</taxon>
        <taxon>Mycobacteriales</taxon>
        <taxon>Corynebacteriaceae</taxon>
        <taxon>Corynebacterium</taxon>
    </lineage>
</organism>
<keyword evidence="3" id="KW-0812">Transmembrane</keyword>
<evidence type="ECO:0000313" key="5">
    <source>
        <dbReference type="Proteomes" id="UP001081709"/>
    </source>
</evidence>
<dbReference type="EMBL" id="JAPMKV010000010">
    <property type="protein sequence ID" value="MCX7445817.1"/>
    <property type="molecule type" value="Genomic_DNA"/>
</dbReference>
<feature type="region of interest" description="Disordered" evidence="2">
    <location>
        <begin position="1204"/>
        <end position="1223"/>
    </location>
</feature>
<dbReference type="RefSeq" id="WP_267186844.1">
    <property type="nucleotide sequence ID" value="NZ_JAPMKV010000010.1"/>
</dbReference>
<accession>A0ABT3WUA8</accession>
<keyword evidence="5" id="KW-1185">Reference proteome</keyword>
<feature type="transmembrane region" description="Helical" evidence="3">
    <location>
        <begin position="471"/>
        <end position="498"/>
    </location>
</feature>
<proteinExistence type="predicted"/>
<gene>
    <name evidence="4" type="ORF">OS125_11295</name>
</gene>